<dbReference type="SUPFAM" id="SSF48452">
    <property type="entry name" value="TPR-like"/>
    <property type="match status" value="1"/>
</dbReference>
<feature type="non-terminal residue" evidence="2">
    <location>
        <position position="1"/>
    </location>
</feature>
<comment type="caution">
    <text evidence="2">The sequence shown here is derived from an EMBL/GenBank/DDBJ whole genome shotgun (WGS) entry which is preliminary data.</text>
</comment>
<protein>
    <submittedName>
        <fullName evidence="2">Uncharacterized protein</fullName>
    </submittedName>
</protein>
<sequence>AVTFLERALAIEEHSGNADAAQTHLNLCATLSQLQRHGDALKHAQSALIRIYEILAPQLLHGDLGYGSDQAVSDEAREQFTVLCIAYHNLAVEHEHLKNLEAAACAYAEGYRWAARFLGPSHQLRGILRDSAEAVKAKLPATSGALRRANQLLTEGWPQPSDSRQRASEGSSANGQHDRSQQLDNLLTPRHAGAEGSPSMASLAEGGPSKYTNEGNSEEYSVHFSDQGGSLSEQASRTSGP</sequence>
<reference evidence="2" key="1">
    <citation type="submission" date="2021-02" db="EMBL/GenBank/DDBJ databases">
        <authorList>
            <person name="Dougan E. K."/>
            <person name="Rhodes N."/>
            <person name="Thang M."/>
            <person name="Chan C."/>
        </authorList>
    </citation>
    <scope>NUCLEOTIDE SEQUENCE</scope>
</reference>
<organism evidence="2 3">
    <name type="scientific">Polarella glacialis</name>
    <name type="common">Dinoflagellate</name>
    <dbReference type="NCBI Taxonomy" id="89957"/>
    <lineage>
        <taxon>Eukaryota</taxon>
        <taxon>Sar</taxon>
        <taxon>Alveolata</taxon>
        <taxon>Dinophyceae</taxon>
        <taxon>Suessiales</taxon>
        <taxon>Suessiaceae</taxon>
        <taxon>Polarella</taxon>
    </lineage>
</organism>
<accession>A0A813LII0</accession>
<feature type="compositionally biased region" description="Polar residues" evidence="1">
    <location>
        <begin position="227"/>
        <end position="241"/>
    </location>
</feature>
<evidence type="ECO:0000313" key="3">
    <source>
        <dbReference type="Proteomes" id="UP000626109"/>
    </source>
</evidence>
<gene>
    <name evidence="2" type="ORF">PGLA2088_LOCUS45394</name>
</gene>
<feature type="compositionally biased region" description="Polar residues" evidence="1">
    <location>
        <begin position="210"/>
        <end position="219"/>
    </location>
</feature>
<evidence type="ECO:0000256" key="1">
    <source>
        <dbReference type="SAM" id="MobiDB-lite"/>
    </source>
</evidence>
<dbReference type="InterPro" id="IPR011990">
    <property type="entry name" value="TPR-like_helical_dom_sf"/>
</dbReference>
<evidence type="ECO:0000313" key="2">
    <source>
        <dbReference type="EMBL" id="CAE8729380.1"/>
    </source>
</evidence>
<dbReference type="EMBL" id="CAJNNW010035695">
    <property type="protein sequence ID" value="CAE8729380.1"/>
    <property type="molecule type" value="Genomic_DNA"/>
</dbReference>
<feature type="region of interest" description="Disordered" evidence="1">
    <location>
        <begin position="153"/>
        <end position="241"/>
    </location>
</feature>
<proteinExistence type="predicted"/>
<dbReference type="Proteomes" id="UP000626109">
    <property type="component" value="Unassembled WGS sequence"/>
</dbReference>
<dbReference type="AlphaFoldDB" id="A0A813LII0"/>
<dbReference type="Gene3D" id="1.25.40.10">
    <property type="entry name" value="Tetratricopeptide repeat domain"/>
    <property type="match status" value="1"/>
</dbReference>
<name>A0A813LII0_POLGL</name>